<reference evidence="6" key="1">
    <citation type="journal article" date="2021" name="Nat. Commun.">
        <title>Genetic determinants of endophytism in the Arabidopsis root mycobiome.</title>
        <authorList>
            <person name="Mesny F."/>
            <person name="Miyauchi S."/>
            <person name="Thiergart T."/>
            <person name="Pickel B."/>
            <person name="Atanasova L."/>
            <person name="Karlsson M."/>
            <person name="Huettel B."/>
            <person name="Barry K.W."/>
            <person name="Haridas S."/>
            <person name="Chen C."/>
            <person name="Bauer D."/>
            <person name="Andreopoulos W."/>
            <person name="Pangilinan J."/>
            <person name="LaButti K."/>
            <person name="Riley R."/>
            <person name="Lipzen A."/>
            <person name="Clum A."/>
            <person name="Drula E."/>
            <person name="Henrissat B."/>
            <person name="Kohler A."/>
            <person name="Grigoriev I.V."/>
            <person name="Martin F.M."/>
            <person name="Hacquard S."/>
        </authorList>
    </citation>
    <scope>NUCLEOTIDE SEQUENCE</scope>
    <source>
        <strain evidence="6">MPI-CAGE-AT-0147</strain>
    </source>
</reference>
<dbReference type="PANTHER" id="PTHR24123">
    <property type="entry name" value="ANKYRIN REPEAT-CONTAINING"/>
    <property type="match status" value="1"/>
</dbReference>
<dbReference type="EMBL" id="JAGMUV010000004">
    <property type="protein sequence ID" value="KAH7161747.1"/>
    <property type="molecule type" value="Genomic_DNA"/>
</dbReference>
<dbReference type="Pfam" id="PF12796">
    <property type="entry name" value="Ank_2"/>
    <property type="match status" value="1"/>
</dbReference>
<dbReference type="SUPFAM" id="SSF48403">
    <property type="entry name" value="Ankyrin repeat"/>
    <property type="match status" value="1"/>
</dbReference>
<dbReference type="Pfam" id="PF14420">
    <property type="entry name" value="Clr5"/>
    <property type="match status" value="1"/>
</dbReference>
<comment type="caution">
    <text evidence="6">The sequence shown here is derived from an EMBL/GenBank/DDBJ whole genome shotgun (WGS) entry which is preliminary data.</text>
</comment>
<evidence type="ECO:0000313" key="7">
    <source>
        <dbReference type="Proteomes" id="UP000738349"/>
    </source>
</evidence>
<name>A0A9P9FGC7_9HYPO</name>
<evidence type="ECO:0000313" key="6">
    <source>
        <dbReference type="EMBL" id="KAH7161747.1"/>
    </source>
</evidence>
<dbReference type="InterPro" id="IPR025676">
    <property type="entry name" value="Clr5_dom"/>
</dbReference>
<evidence type="ECO:0000256" key="1">
    <source>
        <dbReference type="ARBA" id="ARBA00022737"/>
    </source>
</evidence>
<dbReference type="PROSITE" id="PS50297">
    <property type="entry name" value="ANK_REP_REGION"/>
    <property type="match status" value="1"/>
</dbReference>
<keyword evidence="1" id="KW-0677">Repeat</keyword>
<keyword evidence="7" id="KW-1185">Reference proteome</keyword>
<feature type="domain" description="Clr5" evidence="5">
    <location>
        <begin position="2"/>
        <end position="46"/>
    </location>
</feature>
<evidence type="ECO:0000256" key="4">
    <source>
        <dbReference type="SAM" id="MobiDB-lite"/>
    </source>
</evidence>
<keyword evidence="2 3" id="KW-0040">ANK repeat</keyword>
<dbReference type="AlphaFoldDB" id="A0A9P9FGC7"/>
<sequence>MSISWDAYRPEVIQLYVEGKKTAEQTIEYLNDKHGVDIKLRQFKTQYGNLKNLQAKEWKAVFQEVRKRKAEGKDSEVCLFGRRLDPSRVNRARRRYGKSTERSSASTFDENRLYVRTPALQSEEPVDDADSISEIFPGINAQGASPINISCDLIRVETLAKTGLVAAHLTRMDPALHILRPIATVVEIIISEDSVLSAVGKLYALKSMNIDENTVHQIFALSAYLASNAALRLNQIRSFIEWVVDFGHAQSLSNFLQRYSPELAGARVFIVKILEAVSTGDFESHVSSEKLDFFKSQPREAFHLLLAADRRVFFGSLGVRLLVQAADADHLKAVKLLLERGVDVNGLISMSTETETVSWTPLSRAAMKGSEELIRFLIQHGATVNKRLPRCNGETRTALELAVEFQRVEAVAALLVEAATADAVEEHSESMNSTPPDIDDFDPSLLVKAAEEGRESFLKFLLAKRIVEDVLLERALYHAVVSHNVRALTTLLCLGVDPNVRKYRLSNDYAQDAATGSDRSVSDESDDGISTSTLDKEDLADDMDKKKFDNTNPILLALGHYL</sequence>
<accession>A0A9P9FGC7</accession>
<feature type="region of interest" description="Disordered" evidence="4">
    <location>
        <begin position="514"/>
        <end position="535"/>
    </location>
</feature>
<dbReference type="PANTHER" id="PTHR24123:SF33">
    <property type="entry name" value="PROTEIN HOS4"/>
    <property type="match status" value="1"/>
</dbReference>
<dbReference type="PROSITE" id="PS50088">
    <property type="entry name" value="ANK_REPEAT"/>
    <property type="match status" value="1"/>
</dbReference>
<dbReference type="OrthoDB" id="5100654at2759"/>
<protein>
    <submittedName>
        <fullName evidence="6">Ankyrin repeat-containing domain protein</fullName>
    </submittedName>
</protein>
<dbReference type="InterPro" id="IPR051165">
    <property type="entry name" value="Multifunctional_ANK_Repeat"/>
</dbReference>
<dbReference type="InterPro" id="IPR002110">
    <property type="entry name" value="Ankyrin_rpt"/>
</dbReference>
<evidence type="ECO:0000256" key="2">
    <source>
        <dbReference type="ARBA" id="ARBA00023043"/>
    </source>
</evidence>
<gene>
    <name evidence="6" type="ORF">EDB81DRAFT_925420</name>
</gene>
<feature type="repeat" description="ANK" evidence="3">
    <location>
        <begin position="357"/>
        <end position="389"/>
    </location>
</feature>
<dbReference type="Proteomes" id="UP000738349">
    <property type="component" value="Unassembled WGS sequence"/>
</dbReference>
<dbReference type="SMART" id="SM00248">
    <property type="entry name" value="ANK"/>
    <property type="match status" value="5"/>
</dbReference>
<organism evidence="6 7">
    <name type="scientific">Dactylonectria macrodidyma</name>
    <dbReference type="NCBI Taxonomy" id="307937"/>
    <lineage>
        <taxon>Eukaryota</taxon>
        <taxon>Fungi</taxon>
        <taxon>Dikarya</taxon>
        <taxon>Ascomycota</taxon>
        <taxon>Pezizomycotina</taxon>
        <taxon>Sordariomycetes</taxon>
        <taxon>Hypocreomycetidae</taxon>
        <taxon>Hypocreales</taxon>
        <taxon>Nectriaceae</taxon>
        <taxon>Dactylonectria</taxon>
    </lineage>
</organism>
<evidence type="ECO:0000259" key="5">
    <source>
        <dbReference type="Pfam" id="PF14420"/>
    </source>
</evidence>
<evidence type="ECO:0000256" key="3">
    <source>
        <dbReference type="PROSITE-ProRule" id="PRU00023"/>
    </source>
</evidence>
<dbReference type="InterPro" id="IPR036770">
    <property type="entry name" value="Ankyrin_rpt-contain_sf"/>
</dbReference>
<dbReference type="Gene3D" id="1.25.40.20">
    <property type="entry name" value="Ankyrin repeat-containing domain"/>
    <property type="match status" value="1"/>
</dbReference>
<proteinExistence type="predicted"/>